<accession>V4NLW9</accession>
<evidence type="ECO:0000313" key="3">
    <source>
        <dbReference type="Proteomes" id="UP000030689"/>
    </source>
</evidence>
<dbReference type="EMBL" id="KI517416">
    <property type="protein sequence ID" value="ESQ47421.1"/>
    <property type="molecule type" value="Genomic_DNA"/>
</dbReference>
<dbReference type="KEGG" id="eus:EUTSA_v10028243mg"/>
<dbReference type="OMA" id="KRAPPCR"/>
<proteinExistence type="predicted"/>
<feature type="region of interest" description="Disordered" evidence="1">
    <location>
        <begin position="1"/>
        <end position="47"/>
    </location>
</feature>
<dbReference type="AlphaFoldDB" id="V4NLW9"/>
<name>V4NLW9_EUTSA</name>
<evidence type="ECO:0000313" key="2">
    <source>
        <dbReference type="EMBL" id="ESQ47421.1"/>
    </source>
</evidence>
<dbReference type="Proteomes" id="UP000030689">
    <property type="component" value="Unassembled WGS sequence"/>
</dbReference>
<feature type="non-terminal residue" evidence="2">
    <location>
        <position position="1"/>
    </location>
</feature>
<sequence>PYIDTPPSKSCRGGSAKHGPSQLLARRSPPCRRPRLQNPKDISHTTVPRSREPILDLLYVMLIMNC</sequence>
<dbReference type="Gramene" id="ESQ47421">
    <property type="protein sequence ID" value="ESQ47421"/>
    <property type="gene ID" value="EUTSA_v10028243mg"/>
</dbReference>
<gene>
    <name evidence="2" type="ORF">EUTSA_v10028243mg</name>
</gene>
<reference evidence="2 3" key="1">
    <citation type="journal article" date="2013" name="Front. Plant Sci.">
        <title>The Reference Genome of the Halophytic Plant Eutrema salsugineum.</title>
        <authorList>
            <person name="Yang R."/>
            <person name="Jarvis D.E."/>
            <person name="Chen H."/>
            <person name="Beilstein M.A."/>
            <person name="Grimwood J."/>
            <person name="Jenkins J."/>
            <person name="Shu S."/>
            <person name="Prochnik S."/>
            <person name="Xin M."/>
            <person name="Ma C."/>
            <person name="Schmutz J."/>
            <person name="Wing R.A."/>
            <person name="Mitchell-Olds T."/>
            <person name="Schumaker K.S."/>
            <person name="Wang X."/>
        </authorList>
    </citation>
    <scope>NUCLEOTIDE SEQUENCE [LARGE SCALE GENOMIC DNA]</scope>
</reference>
<protein>
    <submittedName>
        <fullName evidence="2">Uncharacterized protein</fullName>
    </submittedName>
</protein>
<organism evidence="2 3">
    <name type="scientific">Eutrema salsugineum</name>
    <name type="common">Saltwater cress</name>
    <name type="synonym">Sisymbrium salsugineum</name>
    <dbReference type="NCBI Taxonomy" id="72664"/>
    <lineage>
        <taxon>Eukaryota</taxon>
        <taxon>Viridiplantae</taxon>
        <taxon>Streptophyta</taxon>
        <taxon>Embryophyta</taxon>
        <taxon>Tracheophyta</taxon>
        <taxon>Spermatophyta</taxon>
        <taxon>Magnoliopsida</taxon>
        <taxon>eudicotyledons</taxon>
        <taxon>Gunneridae</taxon>
        <taxon>Pentapetalae</taxon>
        <taxon>rosids</taxon>
        <taxon>malvids</taxon>
        <taxon>Brassicales</taxon>
        <taxon>Brassicaceae</taxon>
        <taxon>Eutremeae</taxon>
        <taxon>Eutrema</taxon>
    </lineage>
</organism>
<keyword evidence="3" id="KW-1185">Reference proteome</keyword>
<evidence type="ECO:0000256" key="1">
    <source>
        <dbReference type="SAM" id="MobiDB-lite"/>
    </source>
</evidence>